<dbReference type="Gene3D" id="2.60.40.2340">
    <property type="match status" value="1"/>
</dbReference>
<organism evidence="7 8">
    <name type="scientific">Dactylosporangium darangshiense</name>
    <dbReference type="NCBI Taxonomy" id="579108"/>
    <lineage>
        <taxon>Bacteria</taxon>
        <taxon>Bacillati</taxon>
        <taxon>Actinomycetota</taxon>
        <taxon>Actinomycetes</taxon>
        <taxon>Micromonosporales</taxon>
        <taxon>Micromonosporaceae</taxon>
        <taxon>Dactylosporangium</taxon>
    </lineage>
</organism>
<evidence type="ECO:0000313" key="8">
    <source>
        <dbReference type="Proteomes" id="UP001500620"/>
    </source>
</evidence>
<feature type="domain" description="Atrophied bacterial Ig" evidence="6">
    <location>
        <begin position="338"/>
        <end position="415"/>
    </location>
</feature>
<comment type="pathway">
    <text evidence="1">Glycan metabolism; L-arabinan degradation.</text>
</comment>
<dbReference type="Pfam" id="PF13385">
    <property type="entry name" value="Laminin_G_3"/>
    <property type="match status" value="2"/>
</dbReference>
<accession>A0ABP8DQH2</accession>
<name>A0ABP8DQH2_9ACTN</name>
<keyword evidence="4" id="KW-0326">Glycosidase</keyword>
<keyword evidence="8" id="KW-1185">Reference proteome</keyword>
<dbReference type="CDD" id="cd09004">
    <property type="entry name" value="GH43_bXyl-like"/>
    <property type="match status" value="1"/>
</dbReference>
<evidence type="ECO:0000256" key="5">
    <source>
        <dbReference type="SAM" id="SignalP"/>
    </source>
</evidence>
<sequence>MLACLTALTTALVGVVTLASPGEAATLDEGLILHYDLTQTSGTTVNDSSGRGGNGTLSGDATWQGTDGLRLGGTDGHVRLPDNVLRGLTDVTVSVQVNIATDQSTPYFIWGLGNTGSDGVGNGYLFTTGNAFRASIASGNWSTEQTVSAGRNLGRGSWRTITYALGGGTAVLYEDGVEVARSTGITLTPGSIGGGTTTANYLGRSVYTADRYLKGQVRDFRIYNRAVTTDEAHALGEQTATGRAAADAAALTVGDTSAVTDNLSLPTTGAGGSTITWSSSNPAVVSDTGVVTRPAPGSGNATVTLTATVSYAGYTATREFAVTVVKDITDQQKVDNALAAVVIYDQQAIRGNITLPSRGARDVTLAWTAKDPDIVTNTGEVTRPPYGSSAAKARLSVRATKGAATAVRNFTLTVLPLPKQELLEGYAFTYFTGEGTADGEQIHFAASRGNDPLKYDELNGGRPVLTSTEGDQGVRDPFIIRSPEGDKFYLIATDLKIYGNGDWDASQRTGSKYIEVWESTDLVNWSQQRHVRVSPDTAGNTWAPEAYYDDTIGAYVVFWASKLYAPTDTAHAGNTYNRMMYATTRDFRTFSEPQVWVDPGYSVIDSTVIKQGGAYYRFTKDERNNTSSTPCSKFILEEKSTQLRSTNWDFVRDCIGKATATSGGISSGEGPTIFKSNTENKWYLFIDEFGGRGYVPFETTDLASGQFTMSTGNDLPAHPRHGTVLPVSKAELDRLHHGPSPAPATKKGIIADYRLAGGSGATVVDSSGNGRSATIRGGVTRGSDAMTFDGNSGHVDLPDNLLTGLSDVSVSAQVWVDPAQSTPYFIWGLGNTTNGVGNGYLFTSGNSYRTAIATGNWSTEQNTGTGRDLGRGSWHTITYTLSGGVARLYDNGVEVAENTGVTIKPGDLGGGITTANYLGRSLYAADNYFKGKIRSFTLWNRGLSAGEVLSVAGNETAIGSVKLDALKVPAIINSDTNTVTLPVKPGTDMTALAPNFRVSDEARLTPANGSTHDFTNPVTYTVTSEDGTSRAWTVKALAMNSPLLPGYNADPNIVRFGDTYYIYATTDGYPGWSSTTFKTWSSKDLVHWTEHPTILDLGPDVSWADGRAWAPAAIEKNGKYYFYFCADAKIGVAVADSPTGPFTDALGRPLIATNPDGGQAIDPAIFTDDNGQTYLYWGNGNAYVVPLNPDMTSFDSRKVKRITGLTGFREGLFMAKRGSTYYLSWSIDDTGSENYRVGYATATSPMADGLVNRGEILTKDVTLGILGTGHHSMIQVPGTDDWYIAYHRFAIPGGDGTHREVTIDRLRFNADGTIAKVVPTLESIPPLTH</sequence>
<dbReference type="InterPro" id="IPR006710">
    <property type="entry name" value="Glyco_hydro_43"/>
</dbReference>
<comment type="caution">
    <text evidence="7">The sequence shown here is derived from an EMBL/GenBank/DDBJ whole genome shotgun (WGS) entry which is preliminary data.</text>
</comment>
<dbReference type="Gene3D" id="2.60.40.1080">
    <property type="match status" value="1"/>
</dbReference>
<dbReference type="InterPro" id="IPR013320">
    <property type="entry name" value="ConA-like_dom_sf"/>
</dbReference>
<evidence type="ECO:0000259" key="6">
    <source>
        <dbReference type="Pfam" id="PF20578"/>
    </source>
</evidence>
<gene>
    <name evidence="7" type="ORF">GCM10022255_093560</name>
</gene>
<dbReference type="InterPro" id="IPR023296">
    <property type="entry name" value="Glyco_hydro_beta-prop_sf"/>
</dbReference>
<proteinExistence type="inferred from homology"/>
<feature type="domain" description="Atrophied bacterial Ig" evidence="6">
    <location>
        <begin position="245"/>
        <end position="326"/>
    </location>
</feature>
<feature type="signal peptide" evidence="5">
    <location>
        <begin position="1"/>
        <end position="24"/>
    </location>
</feature>
<keyword evidence="5" id="KW-0732">Signal</keyword>
<dbReference type="Gene3D" id="2.60.120.200">
    <property type="match status" value="2"/>
</dbReference>
<evidence type="ECO:0000256" key="1">
    <source>
        <dbReference type="ARBA" id="ARBA00004834"/>
    </source>
</evidence>
<dbReference type="SUPFAM" id="SSF75005">
    <property type="entry name" value="Arabinanase/levansucrase/invertase"/>
    <property type="match status" value="2"/>
</dbReference>
<dbReference type="PANTHER" id="PTHR43301">
    <property type="entry name" value="ARABINAN ENDO-1,5-ALPHA-L-ARABINOSIDASE"/>
    <property type="match status" value="1"/>
</dbReference>
<reference evidence="8" key="1">
    <citation type="journal article" date="2019" name="Int. J. Syst. Evol. Microbiol.">
        <title>The Global Catalogue of Microorganisms (GCM) 10K type strain sequencing project: providing services to taxonomists for standard genome sequencing and annotation.</title>
        <authorList>
            <consortium name="The Broad Institute Genomics Platform"/>
            <consortium name="The Broad Institute Genome Sequencing Center for Infectious Disease"/>
            <person name="Wu L."/>
            <person name="Ma J."/>
        </authorList>
    </citation>
    <scope>NUCLEOTIDE SEQUENCE [LARGE SCALE GENOMIC DNA]</scope>
    <source>
        <strain evidence="8">JCM 17441</strain>
    </source>
</reference>
<comment type="similarity">
    <text evidence="2">Belongs to the glycosyl hydrolase 43 family.</text>
</comment>
<dbReference type="PANTHER" id="PTHR43301:SF3">
    <property type="entry name" value="ARABINAN ENDO-1,5-ALPHA-L-ARABINOSIDASE A-RELATED"/>
    <property type="match status" value="1"/>
</dbReference>
<feature type="chain" id="PRO_5046060856" description="Atrophied bacterial Ig domain-containing protein" evidence="5">
    <location>
        <begin position="25"/>
        <end position="1329"/>
    </location>
</feature>
<evidence type="ECO:0000256" key="4">
    <source>
        <dbReference type="ARBA" id="ARBA00023295"/>
    </source>
</evidence>
<dbReference type="InterPro" id="IPR050727">
    <property type="entry name" value="GH43_arabinanases"/>
</dbReference>
<dbReference type="CDD" id="cd08983">
    <property type="entry name" value="GH43_Bt3655-like"/>
    <property type="match status" value="1"/>
</dbReference>
<dbReference type="Gene3D" id="2.115.10.20">
    <property type="entry name" value="Glycosyl hydrolase domain, family 43"/>
    <property type="match status" value="2"/>
</dbReference>
<dbReference type="Proteomes" id="UP001500620">
    <property type="component" value="Unassembled WGS sequence"/>
</dbReference>
<dbReference type="Pfam" id="PF04616">
    <property type="entry name" value="Glyco_hydro_43"/>
    <property type="match status" value="2"/>
</dbReference>
<evidence type="ECO:0000256" key="3">
    <source>
        <dbReference type="ARBA" id="ARBA00022801"/>
    </source>
</evidence>
<dbReference type="InterPro" id="IPR046780">
    <property type="entry name" value="aBig_2"/>
</dbReference>
<protein>
    <recommendedName>
        <fullName evidence="6">Atrophied bacterial Ig domain-containing protein</fullName>
    </recommendedName>
</protein>
<dbReference type="EMBL" id="BAABAT010000045">
    <property type="protein sequence ID" value="GAA4261334.1"/>
    <property type="molecule type" value="Genomic_DNA"/>
</dbReference>
<evidence type="ECO:0000256" key="2">
    <source>
        <dbReference type="ARBA" id="ARBA00009865"/>
    </source>
</evidence>
<keyword evidence="3" id="KW-0378">Hydrolase</keyword>
<evidence type="ECO:0000313" key="7">
    <source>
        <dbReference type="EMBL" id="GAA4261334.1"/>
    </source>
</evidence>
<dbReference type="SUPFAM" id="SSF49899">
    <property type="entry name" value="Concanavalin A-like lectins/glucanases"/>
    <property type="match status" value="2"/>
</dbReference>
<dbReference type="Pfam" id="PF20578">
    <property type="entry name" value="aBig_2"/>
    <property type="match status" value="2"/>
</dbReference>